<reference evidence="1" key="1">
    <citation type="journal article" date="2016" name="Front. Microbiol.">
        <title>Genome Sequence of the Piezophilic, Mesophilic Sulfate-Reducing Bacterium Desulfovibrio indicus J2T.</title>
        <authorList>
            <person name="Cao J."/>
            <person name="Maignien L."/>
            <person name="Shao Z."/>
            <person name="Alain K."/>
            <person name="Jebbar M."/>
        </authorList>
    </citation>
    <scope>NUCLEOTIDE SEQUENCE</scope>
    <source>
        <strain evidence="1">DSM 16372</strain>
    </source>
</reference>
<dbReference type="Proteomes" id="UP001055247">
    <property type="component" value="Unassembled WGS sequence"/>
</dbReference>
<gene>
    <name evidence="1" type="ORF">BHAOGJBA_4239</name>
</gene>
<sequence length="378" mass="39533">MTEDIRRIRLRVPFSASVFVRGAKRARDVVCLVETAADLPVLRPEDLPTAVIATAVDGEGFVETRYAGFRGDLWLPMSTGGAPVGAEQALAGLASGHPTLAAGLVNPFHGAGLRPYGSAQAACAVPLEELVVRRVETDDRDAVLARAARLADDLLLCTDGTIWRRSVGPFLHARPDGPVAVVAGGHDLPAGSGAHFGARRLAEALDFAAAEHGVAADGIAGAVEILDADHIPDHDALVAARAAADVEAGGWIRLAMLLAPRGQVEAGHAALVAAAAIHGLPVHAFGQRQGGFRLPQGTPDPGPEALVAAVDAVRGFFADVSTSSGSEGRRGSNLMWREHFETRKGTACRRFDVYERDRLPSVEAAPDLGFDLPDGPRP</sequence>
<keyword evidence="2" id="KW-1185">Reference proteome</keyword>
<name>A0AAV4ZQE6_9HYPH</name>
<dbReference type="EMBL" id="BPQO01000020">
    <property type="protein sequence ID" value="GJD90697.1"/>
    <property type="molecule type" value="Genomic_DNA"/>
</dbReference>
<dbReference type="AlphaFoldDB" id="A0AAV4ZQE6"/>
<dbReference type="RefSeq" id="WP_238230857.1">
    <property type="nucleotide sequence ID" value="NZ_BPQO01000020.1"/>
</dbReference>
<evidence type="ECO:0000313" key="1">
    <source>
        <dbReference type="EMBL" id="GJD90697.1"/>
    </source>
</evidence>
<proteinExistence type="predicted"/>
<protein>
    <submittedName>
        <fullName evidence="1">Uncharacterized protein</fullName>
    </submittedName>
</protein>
<evidence type="ECO:0000313" key="2">
    <source>
        <dbReference type="Proteomes" id="UP001055247"/>
    </source>
</evidence>
<accession>A0AAV4ZQE6</accession>
<reference evidence="1" key="2">
    <citation type="submission" date="2021-08" db="EMBL/GenBank/DDBJ databases">
        <authorList>
            <person name="Tani A."/>
            <person name="Ola A."/>
            <person name="Ogura Y."/>
            <person name="Katsura K."/>
            <person name="Hayashi T."/>
        </authorList>
    </citation>
    <scope>NUCLEOTIDE SEQUENCE</scope>
    <source>
        <strain evidence="1">DSM 16372</strain>
    </source>
</reference>
<comment type="caution">
    <text evidence="1">The sequence shown here is derived from an EMBL/GenBank/DDBJ whole genome shotgun (WGS) entry which is preliminary data.</text>
</comment>
<organism evidence="1 2">
    <name type="scientific">Methylobacterium hispanicum</name>
    <dbReference type="NCBI Taxonomy" id="270350"/>
    <lineage>
        <taxon>Bacteria</taxon>
        <taxon>Pseudomonadati</taxon>
        <taxon>Pseudomonadota</taxon>
        <taxon>Alphaproteobacteria</taxon>
        <taxon>Hyphomicrobiales</taxon>
        <taxon>Methylobacteriaceae</taxon>
        <taxon>Methylobacterium</taxon>
    </lineage>
</organism>